<evidence type="ECO:0000256" key="6">
    <source>
        <dbReference type="ARBA" id="ARBA00022687"/>
    </source>
</evidence>
<evidence type="ECO:0000256" key="3">
    <source>
        <dbReference type="ARBA" id="ARBA00022525"/>
    </source>
</evidence>
<evidence type="ECO:0000256" key="5">
    <source>
        <dbReference type="ARBA" id="ARBA00022674"/>
    </source>
</evidence>
<keyword evidence="8" id="KW-1015">Disulfide bond</keyword>
<dbReference type="CDD" id="cd00064">
    <property type="entry name" value="FU"/>
    <property type="match status" value="1"/>
</dbReference>
<accession>A0AAV4H2I1</accession>
<dbReference type="GO" id="GO:0005576">
    <property type="term" value="C:extracellular region"/>
    <property type="evidence" value="ECO:0007669"/>
    <property type="project" value="UniProtKB-SubCell"/>
</dbReference>
<dbReference type="InterPro" id="IPR009030">
    <property type="entry name" value="Growth_fac_rcpt_cys_sf"/>
</dbReference>
<evidence type="ECO:0000256" key="7">
    <source>
        <dbReference type="ARBA" id="ARBA00022729"/>
    </source>
</evidence>
<dbReference type="GO" id="GO:0008201">
    <property type="term" value="F:heparin binding"/>
    <property type="evidence" value="ECO:0007669"/>
    <property type="project" value="UniProtKB-KW"/>
</dbReference>
<feature type="domain" description="R-spondin Fu-CRD" evidence="12">
    <location>
        <begin position="40"/>
        <end position="140"/>
    </location>
</feature>
<evidence type="ECO:0000256" key="2">
    <source>
        <dbReference type="ARBA" id="ARBA00007308"/>
    </source>
</evidence>
<dbReference type="Gene3D" id="2.10.220.10">
    <property type="entry name" value="Hormone Receptor, Insulin-like Growth Factor Receptor 1, Chain A, domain 2"/>
    <property type="match status" value="1"/>
</dbReference>
<keyword evidence="9" id="KW-0325">Glycoprotein</keyword>
<proteinExistence type="inferred from homology"/>
<dbReference type="PANTHER" id="PTHR46987">
    <property type="entry name" value="NEUROHYPOPHYSIAL HORMONES, N-TERMINAL DOMAIN CONTAINING PROTEIN"/>
    <property type="match status" value="1"/>
</dbReference>
<dbReference type="InterPro" id="IPR000884">
    <property type="entry name" value="TSP1_rpt"/>
</dbReference>
<evidence type="ECO:0000259" key="12">
    <source>
        <dbReference type="Pfam" id="PF15913"/>
    </source>
</evidence>
<feature type="region of interest" description="Disordered" evidence="10">
    <location>
        <begin position="210"/>
        <end position="264"/>
    </location>
</feature>
<dbReference type="GO" id="GO:0016055">
    <property type="term" value="P:Wnt signaling pathway"/>
    <property type="evidence" value="ECO:0007669"/>
    <property type="project" value="UniProtKB-KW"/>
</dbReference>
<reference evidence="13 14" key="1">
    <citation type="journal article" date="2021" name="Elife">
        <title>Chloroplast acquisition without the gene transfer in kleptoplastic sea slugs, Plakobranchus ocellatus.</title>
        <authorList>
            <person name="Maeda T."/>
            <person name="Takahashi S."/>
            <person name="Yoshida T."/>
            <person name="Shimamura S."/>
            <person name="Takaki Y."/>
            <person name="Nagai Y."/>
            <person name="Toyoda A."/>
            <person name="Suzuki Y."/>
            <person name="Arimoto A."/>
            <person name="Ishii H."/>
            <person name="Satoh N."/>
            <person name="Nishiyama T."/>
            <person name="Hasebe M."/>
            <person name="Maruyama T."/>
            <person name="Minagawa J."/>
            <person name="Obokata J."/>
            <person name="Shigenobu S."/>
        </authorList>
    </citation>
    <scope>NUCLEOTIDE SEQUENCE [LARGE SCALE GENOMIC DNA]</scope>
</reference>
<dbReference type="PANTHER" id="PTHR46987:SF7">
    <property type="entry name" value="TNFR-CYS DOMAIN-CONTAINING PROTEIN"/>
    <property type="match status" value="1"/>
</dbReference>
<evidence type="ECO:0000313" key="13">
    <source>
        <dbReference type="EMBL" id="GFR91011.1"/>
    </source>
</evidence>
<comment type="subcellular location">
    <subcellularLocation>
        <location evidence="1">Secreted</location>
    </subcellularLocation>
</comment>
<sequence length="291" mass="34790">MQWLSLLIYHVLLCEYVARSATAVTRVKRTIIGRYPVCPRGCTACSQVNGCVTCESRLFMFLYRQNMREIGICTPSCPVGYYGVRHQYYSKCYRCHIDHCHSCFSRHFCTLCEKPYLASEGQCIEECPKGLYYANFTRECKEKVDCLPGAWSPWSSCTRNGQTCGYKWGVQTRTRQILQDASPNGTQCPEVTATQRCRLKQRHCDGECRRRKRHRRKKNRRKGRRRKNNSNHRRRRIGRRDRGRRGRRRGGRRRVSRMYSHRNRKVRLRRLCRGRKCQRKRNCRTRRVRNY</sequence>
<keyword evidence="4" id="KW-0716">Sensory transduction</keyword>
<dbReference type="EMBL" id="BMAT01001706">
    <property type="protein sequence ID" value="GFR91011.1"/>
    <property type="molecule type" value="Genomic_DNA"/>
</dbReference>
<dbReference type="SUPFAM" id="SSF82895">
    <property type="entry name" value="TSP-1 type 1 repeat"/>
    <property type="match status" value="1"/>
</dbReference>
<gene>
    <name evidence="13" type="ORF">ElyMa_000833500</name>
</gene>
<evidence type="ECO:0000256" key="8">
    <source>
        <dbReference type="ARBA" id="ARBA00023157"/>
    </source>
</evidence>
<keyword evidence="6" id="KW-0879">Wnt signaling pathway</keyword>
<keyword evidence="7 11" id="KW-0732">Signal</keyword>
<keyword evidence="14" id="KW-1185">Reference proteome</keyword>
<dbReference type="SUPFAM" id="SSF57184">
    <property type="entry name" value="Growth factor receptor domain"/>
    <property type="match status" value="1"/>
</dbReference>
<dbReference type="Gene3D" id="2.20.100.10">
    <property type="entry name" value="Thrombospondin type-1 (TSP1) repeat"/>
    <property type="match status" value="1"/>
</dbReference>
<evidence type="ECO:0000313" key="14">
    <source>
        <dbReference type="Proteomes" id="UP000762676"/>
    </source>
</evidence>
<evidence type="ECO:0000256" key="11">
    <source>
        <dbReference type="SAM" id="SignalP"/>
    </source>
</evidence>
<evidence type="ECO:0000256" key="4">
    <source>
        <dbReference type="ARBA" id="ARBA00022606"/>
    </source>
</evidence>
<dbReference type="SMART" id="SM00261">
    <property type="entry name" value="FU"/>
    <property type="match status" value="2"/>
</dbReference>
<dbReference type="Pfam" id="PF15913">
    <property type="entry name" value="Furin-like_2"/>
    <property type="match status" value="1"/>
</dbReference>
<keyword evidence="5" id="KW-0358">Heparin-binding</keyword>
<evidence type="ECO:0000256" key="9">
    <source>
        <dbReference type="ARBA" id="ARBA00023180"/>
    </source>
</evidence>
<protein>
    <submittedName>
        <fullName evidence="13">R-spondin</fullName>
    </submittedName>
</protein>
<feature type="signal peptide" evidence="11">
    <location>
        <begin position="1"/>
        <end position="22"/>
    </location>
</feature>
<dbReference type="AlphaFoldDB" id="A0AAV4H2I1"/>
<evidence type="ECO:0000256" key="1">
    <source>
        <dbReference type="ARBA" id="ARBA00004613"/>
    </source>
</evidence>
<dbReference type="InterPro" id="IPR043601">
    <property type="entry name" value="Rspo_Fu-CRD_dom"/>
</dbReference>
<feature type="chain" id="PRO_5043315751" evidence="11">
    <location>
        <begin position="23"/>
        <end position="291"/>
    </location>
</feature>
<keyword evidence="3" id="KW-0964">Secreted</keyword>
<dbReference type="InterPro" id="IPR006212">
    <property type="entry name" value="Furin_repeat"/>
</dbReference>
<name>A0AAV4H2I1_9GAST</name>
<comment type="similarity">
    <text evidence="2">Belongs to the R-spondin family.</text>
</comment>
<comment type="caution">
    <text evidence="13">The sequence shown here is derived from an EMBL/GenBank/DDBJ whole genome shotgun (WGS) entry which is preliminary data.</text>
</comment>
<evidence type="ECO:0000256" key="10">
    <source>
        <dbReference type="SAM" id="MobiDB-lite"/>
    </source>
</evidence>
<dbReference type="PROSITE" id="PS50092">
    <property type="entry name" value="TSP1"/>
    <property type="match status" value="1"/>
</dbReference>
<dbReference type="InterPro" id="IPR036383">
    <property type="entry name" value="TSP1_rpt_sf"/>
</dbReference>
<dbReference type="InterPro" id="IPR051514">
    <property type="entry name" value="R-spondin"/>
</dbReference>
<organism evidence="13 14">
    <name type="scientific">Elysia marginata</name>
    <dbReference type="NCBI Taxonomy" id="1093978"/>
    <lineage>
        <taxon>Eukaryota</taxon>
        <taxon>Metazoa</taxon>
        <taxon>Spiralia</taxon>
        <taxon>Lophotrochozoa</taxon>
        <taxon>Mollusca</taxon>
        <taxon>Gastropoda</taxon>
        <taxon>Heterobranchia</taxon>
        <taxon>Euthyneura</taxon>
        <taxon>Panpulmonata</taxon>
        <taxon>Sacoglossa</taxon>
        <taxon>Placobranchoidea</taxon>
        <taxon>Plakobranchidae</taxon>
        <taxon>Elysia</taxon>
    </lineage>
</organism>
<dbReference type="Proteomes" id="UP000762676">
    <property type="component" value="Unassembled WGS sequence"/>
</dbReference>